<feature type="non-terminal residue" evidence="1">
    <location>
        <position position="1"/>
    </location>
</feature>
<gene>
    <name evidence="1" type="ORF">FA95DRAFT_1458782</name>
</gene>
<keyword evidence="2" id="KW-1185">Reference proteome</keyword>
<reference evidence="1" key="2">
    <citation type="journal article" date="2022" name="New Phytol.">
        <title>Evolutionary transition to the ectomycorrhizal habit in the genomes of a hyperdiverse lineage of mushroom-forming fungi.</title>
        <authorList>
            <person name="Looney B."/>
            <person name="Miyauchi S."/>
            <person name="Morin E."/>
            <person name="Drula E."/>
            <person name="Courty P.E."/>
            <person name="Kohler A."/>
            <person name="Kuo A."/>
            <person name="LaButti K."/>
            <person name="Pangilinan J."/>
            <person name="Lipzen A."/>
            <person name="Riley R."/>
            <person name="Andreopoulos W."/>
            <person name="He G."/>
            <person name="Johnson J."/>
            <person name="Nolan M."/>
            <person name="Tritt A."/>
            <person name="Barry K.W."/>
            <person name="Grigoriev I.V."/>
            <person name="Nagy L.G."/>
            <person name="Hibbett D."/>
            <person name="Henrissat B."/>
            <person name="Matheny P.B."/>
            <person name="Labbe J."/>
            <person name="Martin F.M."/>
        </authorList>
    </citation>
    <scope>NUCLEOTIDE SEQUENCE</scope>
    <source>
        <strain evidence="1">FP105234-sp</strain>
    </source>
</reference>
<sequence>LRTAAFVPVLYGPAIPSAREGEEESEAFCRAMLILFKPWRTLNDLKTRSTWYAAFHAHTFHPYLQRIIANIKLEHECASARSKADDERR</sequence>
<comment type="caution">
    <text evidence="1">The sequence shown here is derived from an EMBL/GenBank/DDBJ whole genome shotgun (WGS) entry which is preliminary data.</text>
</comment>
<protein>
    <submittedName>
        <fullName evidence="1">Uncharacterized protein</fullName>
    </submittedName>
</protein>
<name>A0ACB8R5Y9_9AGAM</name>
<organism evidence="1 2">
    <name type="scientific">Auriscalpium vulgare</name>
    <dbReference type="NCBI Taxonomy" id="40419"/>
    <lineage>
        <taxon>Eukaryota</taxon>
        <taxon>Fungi</taxon>
        <taxon>Dikarya</taxon>
        <taxon>Basidiomycota</taxon>
        <taxon>Agaricomycotina</taxon>
        <taxon>Agaricomycetes</taxon>
        <taxon>Russulales</taxon>
        <taxon>Auriscalpiaceae</taxon>
        <taxon>Auriscalpium</taxon>
    </lineage>
</organism>
<dbReference type="Proteomes" id="UP000814033">
    <property type="component" value="Unassembled WGS sequence"/>
</dbReference>
<reference evidence="1" key="1">
    <citation type="submission" date="2021-02" db="EMBL/GenBank/DDBJ databases">
        <authorList>
            <consortium name="DOE Joint Genome Institute"/>
            <person name="Ahrendt S."/>
            <person name="Looney B.P."/>
            <person name="Miyauchi S."/>
            <person name="Morin E."/>
            <person name="Drula E."/>
            <person name="Courty P.E."/>
            <person name="Chicoki N."/>
            <person name="Fauchery L."/>
            <person name="Kohler A."/>
            <person name="Kuo A."/>
            <person name="Labutti K."/>
            <person name="Pangilinan J."/>
            <person name="Lipzen A."/>
            <person name="Riley R."/>
            <person name="Andreopoulos W."/>
            <person name="He G."/>
            <person name="Johnson J."/>
            <person name="Barry K.W."/>
            <person name="Grigoriev I.V."/>
            <person name="Nagy L."/>
            <person name="Hibbett D."/>
            <person name="Henrissat B."/>
            <person name="Matheny P.B."/>
            <person name="Labbe J."/>
            <person name="Martin F."/>
        </authorList>
    </citation>
    <scope>NUCLEOTIDE SEQUENCE</scope>
    <source>
        <strain evidence="1">FP105234-sp</strain>
    </source>
</reference>
<proteinExistence type="predicted"/>
<accession>A0ACB8R5Y9</accession>
<dbReference type="EMBL" id="MU276304">
    <property type="protein sequence ID" value="KAI0039448.1"/>
    <property type="molecule type" value="Genomic_DNA"/>
</dbReference>
<evidence type="ECO:0000313" key="1">
    <source>
        <dbReference type="EMBL" id="KAI0039448.1"/>
    </source>
</evidence>
<feature type="non-terminal residue" evidence="1">
    <location>
        <position position="89"/>
    </location>
</feature>
<evidence type="ECO:0000313" key="2">
    <source>
        <dbReference type="Proteomes" id="UP000814033"/>
    </source>
</evidence>